<keyword evidence="10 11" id="KW-0472">Membrane</keyword>
<protein>
    <submittedName>
        <fullName evidence="12">Plasma membrane ATPase 3</fullName>
    </submittedName>
</protein>
<accession>A0AAE2BQY7</accession>
<feature type="transmembrane region" description="Helical" evidence="11">
    <location>
        <begin position="173"/>
        <end position="189"/>
    </location>
</feature>
<evidence type="ECO:0000256" key="2">
    <source>
        <dbReference type="ARBA" id="ARBA00008804"/>
    </source>
</evidence>
<comment type="similarity">
    <text evidence="2">Belongs to the cation transport ATPase (P-type) (TC 3.A.3) family. Type IIIA subfamily.</text>
</comment>
<dbReference type="PRINTS" id="PR00120">
    <property type="entry name" value="HATPASE"/>
</dbReference>
<dbReference type="NCBIfam" id="TIGR01494">
    <property type="entry name" value="ATPase_P-type"/>
    <property type="match status" value="1"/>
</dbReference>
<keyword evidence="5" id="KW-0479">Metal-binding</keyword>
<evidence type="ECO:0000313" key="13">
    <source>
        <dbReference type="Proteomes" id="UP001289374"/>
    </source>
</evidence>
<feature type="transmembrane region" description="Helical" evidence="11">
    <location>
        <begin position="201"/>
        <end position="222"/>
    </location>
</feature>
<reference evidence="12" key="1">
    <citation type="submission" date="2020-06" db="EMBL/GenBank/DDBJ databases">
        <authorList>
            <person name="Li T."/>
            <person name="Hu X."/>
            <person name="Zhang T."/>
            <person name="Song X."/>
            <person name="Zhang H."/>
            <person name="Dai N."/>
            <person name="Sheng W."/>
            <person name="Hou X."/>
            <person name="Wei L."/>
        </authorList>
    </citation>
    <scope>NUCLEOTIDE SEQUENCE</scope>
    <source>
        <strain evidence="12">K16</strain>
        <tissue evidence="12">Leaf</tissue>
    </source>
</reference>
<evidence type="ECO:0000313" key="12">
    <source>
        <dbReference type="EMBL" id="KAK4394551.1"/>
    </source>
</evidence>
<dbReference type="InterPro" id="IPR036412">
    <property type="entry name" value="HAD-like_sf"/>
</dbReference>
<keyword evidence="13" id="KW-1185">Reference proteome</keyword>
<organism evidence="12 13">
    <name type="scientific">Sesamum angolense</name>
    <dbReference type="NCBI Taxonomy" id="2727404"/>
    <lineage>
        <taxon>Eukaryota</taxon>
        <taxon>Viridiplantae</taxon>
        <taxon>Streptophyta</taxon>
        <taxon>Embryophyta</taxon>
        <taxon>Tracheophyta</taxon>
        <taxon>Spermatophyta</taxon>
        <taxon>Magnoliopsida</taxon>
        <taxon>eudicotyledons</taxon>
        <taxon>Gunneridae</taxon>
        <taxon>Pentapetalae</taxon>
        <taxon>asterids</taxon>
        <taxon>lamiids</taxon>
        <taxon>Lamiales</taxon>
        <taxon>Pedaliaceae</taxon>
        <taxon>Sesamum</taxon>
    </lineage>
</organism>
<evidence type="ECO:0000256" key="7">
    <source>
        <dbReference type="ARBA" id="ARBA00022840"/>
    </source>
</evidence>
<dbReference type="Pfam" id="PF08282">
    <property type="entry name" value="Hydrolase_3"/>
    <property type="match status" value="1"/>
</dbReference>
<dbReference type="InterPro" id="IPR023214">
    <property type="entry name" value="HAD_sf"/>
</dbReference>
<feature type="transmembrane region" description="Helical" evidence="11">
    <location>
        <begin position="78"/>
        <end position="100"/>
    </location>
</feature>
<comment type="caution">
    <text evidence="12">The sequence shown here is derived from an EMBL/GenBank/DDBJ whole genome shotgun (WGS) entry which is preliminary data.</text>
</comment>
<dbReference type="InterPro" id="IPR001757">
    <property type="entry name" value="P_typ_ATPase"/>
</dbReference>
<dbReference type="AlphaFoldDB" id="A0AAE2BQY7"/>
<dbReference type="FunFam" id="3.40.50.1000:FF:000211">
    <property type="entry name" value="Plasma membrane ATPase"/>
    <property type="match status" value="1"/>
</dbReference>
<evidence type="ECO:0000256" key="8">
    <source>
        <dbReference type="ARBA" id="ARBA00022842"/>
    </source>
</evidence>
<evidence type="ECO:0000256" key="10">
    <source>
        <dbReference type="ARBA" id="ARBA00023136"/>
    </source>
</evidence>
<dbReference type="GO" id="GO:0016020">
    <property type="term" value="C:membrane"/>
    <property type="evidence" value="ECO:0007669"/>
    <property type="project" value="UniProtKB-SubCell"/>
</dbReference>
<dbReference type="PRINTS" id="PR00119">
    <property type="entry name" value="CATATPASE"/>
</dbReference>
<gene>
    <name evidence="12" type="ORF">Sango_1609400</name>
</gene>
<dbReference type="SUPFAM" id="SSF56784">
    <property type="entry name" value="HAD-like"/>
    <property type="match status" value="1"/>
</dbReference>
<dbReference type="GO" id="GO:0016887">
    <property type="term" value="F:ATP hydrolysis activity"/>
    <property type="evidence" value="ECO:0007669"/>
    <property type="project" value="InterPro"/>
</dbReference>
<dbReference type="GO" id="GO:0005524">
    <property type="term" value="F:ATP binding"/>
    <property type="evidence" value="ECO:0007669"/>
    <property type="project" value="UniProtKB-KW"/>
</dbReference>
<proteinExistence type="inferred from homology"/>
<dbReference type="InterPro" id="IPR023298">
    <property type="entry name" value="ATPase_P-typ_TM_dom_sf"/>
</dbReference>
<dbReference type="PANTHER" id="PTHR42861">
    <property type="entry name" value="CALCIUM-TRANSPORTING ATPASE"/>
    <property type="match status" value="1"/>
</dbReference>
<keyword evidence="4 11" id="KW-0812">Transmembrane</keyword>
<evidence type="ECO:0000256" key="5">
    <source>
        <dbReference type="ARBA" id="ARBA00022723"/>
    </source>
</evidence>
<dbReference type="EMBL" id="JACGWL010000009">
    <property type="protein sequence ID" value="KAK4394551.1"/>
    <property type="molecule type" value="Genomic_DNA"/>
</dbReference>
<feature type="transmembrane region" description="Helical" evidence="11">
    <location>
        <begin position="234"/>
        <end position="258"/>
    </location>
</feature>
<keyword evidence="6" id="KW-0547">Nucleotide-binding</keyword>
<dbReference type="SUPFAM" id="SSF81665">
    <property type="entry name" value="Calcium ATPase, transmembrane domain M"/>
    <property type="match status" value="1"/>
</dbReference>
<keyword evidence="9 11" id="KW-1133">Transmembrane helix</keyword>
<sequence>HKYEIVKRLQARKHICGMTGDGVNDAPALKKADIGIAVADATDAARSASDIVLTEPGLSVIISAVLTSRAIFQRMKNYTIYAVSITIRIVLGFMLLALIWEFDFPPFMVLIIAILNDGTIMTISKDRVKPSPLPDSWKLAEIFATGVILWREYLGWATLEKTAHDDFRKLASAIYLQVSTISQALIFVTRSRSWSYVERPGLLLVAAFFIAQLVATLIAVYANWSFAAIEGIGWGWAGVIWLYNIIFYIPLDIIKFLIRYALSGRAWDLVLEQRIAFTRKKDFGKEQRELKWAHAQRTLHGLQVPDTKLFNETNNFSELNQLAEEAKRRALNCSVFFPLKFYQHEWGSSN</sequence>
<comment type="subcellular location">
    <subcellularLocation>
        <location evidence="1">Membrane</location>
        <topology evidence="1">Multi-pass membrane protein</topology>
    </subcellularLocation>
</comment>
<name>A0AAE2BQY7_9LAMI</name>
<evidence type="ECO:0000256" key="6">
    <source>
        <dbReference type="ARBA" id="ARBA00022741"/>
    </source>
</evidence>
<keyword evidence="7" id="KW-0067">ATP-binding</keyword>
<evidence type="ECO:0000256" key="3">
    <source>
        <dbReference type="ARBA" id="ARBA00022553"/>
    </source>
</evidence>
<evidence type="ECO:0000256" key="1">
    <source>
        <dbReference type="ARBA" id="ARBA00004141"/>
    </source>
</evidence>
<dbReference type="Gene3D" id="1.20.1110.10">
    <property type="entry name" value="Calcium-transporting ATPase, transmembrane domain"/>
    <property type="match status" value="1"/>
</dbReference>
<evidence type="ECO:0000256" key="11">
    <source>
        <dbReference type="SAM" id="Phobius"/>
    </source>
</evidence>
<keyword evidence="8" id="KW-0460">Magnesium</keyword>
<feature type="non-terminal residue" evidence="12">
    <location>
        <position position="350"/>
    </location>
</feature>
<evidence type="ECO:0000256" key="9">
    <source>
        <dbReference type="ARBA" id="ARBA00022989"/>
    </source>
</evidence>
<keyword evidence="3" id="KW-0597">Phosphoprotein</keyword>
<evidence type="ECO:0000256" key="4">
    <source>
        <dbReference type="ARBA" id="ARBA00022692"/>
    </source>
</evidence>
<reference evidence="12" key="2">
    <citation type="journal article" date="2024" name="Plant">
        <title>Genomic evolution and insights into agronomic trait innovations of Sesamum species.</title>
        <authorList>
            <person name="Miao H."/>
            <person name="Wang L."/>
            <person name="Qu L."/>
            <person name="Liu H."/>
            <person name="Sun Y."/>
            <person name="Le M."/>
            <person name="Wang Q."/>
            <person name="Wei S."/>
            <person name="Zheng Y."/>
            <person name="Lin W."/>
            <person name="Duan Y."/>
            <person name="Cao H."/>
            <person name="Xiong S."/>
            <person name="Wang X."/>
            <person name="Wei L."/>
            <person name="Li C."/>
            <person name="Ma Q."/>
            <person name="Ju M."/>
            <person name="Zhao R."/>
            <person name="Li G."/>
            <person name="Mu C."/>
            <person name="Tian Q."/>
            <person name="Mei H."/>
            <person name="Zhang T."/>
            <person name="Gao T."/>
            <person name="Zhang H."/>
        </authorList>
    </citation>
    <scope>NUCLEOTIDE SEQUENCE</scope>
    <source>
        <strain evidence="12">K16</strain>
    </source>
</reference>
<dbReference type="GO" id="GO:0046872">
    <property type="term" value="F:metal ion binding"/>
    <property type="evidence" value="ECO:0007669"/>
    <property type="project" value="UniProtKB-KW"/>
</dbReference>
<dbReference type="Gene3D" id="3.40.50.1000">
    <property type="entry name" value="HAD superfamily/HAD-like"/>
    <property type="match status" value="1"/>
</dbReference>
<dbReference type="Proteomes" id="UP001289374">
    <property type="component" value="Unassembled WGS sequence"/>
</dbReference>